<comment type="subcellular location">
    <subcellularLocation>
        <location evidence="1 9">Cell inner membrane</location>
        <topology evidence="1 9">Single-pass membrane protein</topology>
    </subcellularLocation>
</comment>
<dbReference type="RefSeq" id="WP_183469040.1">
    <property type="nucleotide sequence ID" value="NZ_JACIBX010000001.1"/>
</dbReference>
<dbReference type="PRINTS" id="PR01490">
    <property type="entry name" value="RTXTOXIND"/>
</dbReference>
<feature type="coiled-coil region" evidence="10">
    <location>
        <begin position="221"/>
        <end position="291"/>
    </location>
</feature>
<dbReference type="NCBIfam" id="TIGR01843">
    <property type="entry name" value="type_I_hlyD"/>
    <property type="match status" value="1"/>
</dbReference>
<reference evidence="13 14" key="1">
    <citation type="submission" date="2020-08" db="EMBL/GenBank/DDBJ databases">
        <title>Genomic Encyclopedia of Type Strains, Phase III (KMG-III): the genomes of soil and plant-associated and newly described type strains.</title>
        <authorList>
            <person name="Whitman W."/>
        </authorList>
    </citation>
    <scope>NUCLEOTIDE SEQUENCE [LARGE SCALE GENOMIC DNA]</scope>
    <source>
        <strain evidence="13 14">CECT 8572</strain>
    </source>
</reference>
<dbReference type="Pfam" id="PF25994">
    <property type="entry name" value="HH_AprE"/>
    <property type="match status" value="1"/>
</dbReference>
<keyword evidence="14" id="KW-1185">Reference proteome</keyword>
<evidence type="ECO:0000256" key="8">
    <source>
        <dbReference type="ARBA" id="ARBA00023136"/>
    </source>
</evidence>
<keyword evidence="7 9" id="KW-1133">Transmembrane helix</keyword>
<comment type="similarity">
    <text evidence="2 9">Belongs to the membrane fusion protein (MFP) (TC 8.A.1) family.</text>
</comment>
<dbReference type="PANTHER" id="PTHR30386:SF17">
    <property type="entry name" value="ALKALINE PROTEASE SECRETION PROTEIN APRE"/>
    <property type="match status" value="1"/>
</dbReference>
<keyword evidence="4 9" id="KW-1003">Cell membrane</keyword>
<organism evidence="13 14">
    <name type="scientific">Limimaricola variabilis</name>
    <dbReference type="NCBI Taxonomy" id="1492771"/>
    <lineage>
        <taxon>Bacteria</taxon>
        <taxon>Pseudomonadati</taxon>
        <taxon>Pseudomonadota</taxon>
        <taxon>Alphaproteobacteria</taxon>
        <taxon>Rhodobacterales</taxon>
        <taxon>Paracoccaceae</taxon>
        <taxon>Limimaricola</taxon>
    </lineage>
</organism>
<feature type="transmembrane region" description="Helical" evidence="9">
    <location>
        <begin position="27"/>
        <end position="46"/>
    </location>
</feature>
<dbReference type="Proteomes" id="UP000576152">
    <property type="component" value="Unassembled WGS sequence"/>
</dbReference>
<dbReference type="Gene3D" id="2.40.50.100">
    <property type="match status" value="1"/>
</dbReference>
<evidence type="ECO:0000313" key="13">
    <source>
        <dbReference type="EMBL" id="MBB3710662.1"/>
    </source>
</evidence>
<dbReference type="InterPro" id="IPR010129">
    <property type="entry name" value="T1SS_HlyD"/>
</dbReference>
<protein>
    <recommendedName>
        <fullName evidence="9">Membrane fusion protein (MFP) family protein</fullName>
    </recommendedName>
</protein>
<proteinExistence type="inferred from homology"/>
<feature type="domain" description="AprE-like long alpha-helical hairpin" evidence="11">
    <location>
        <begin position="103"/>
        <end position="290"/>
    </location>
</feature>
<dbReference type="InterPro" id="IPR050739">
    <property type="entry name" value="MFP"/>
</dbReference>
<feature type="domain" description="AprE-like beta-barrel" evidence="12">
    <location>
        <begin position="333"/>
        <end position="423"/>
    </location>
</feature>
<evidence type="ECO:0000256" key="1">
    <source>
        <dbReference type="ARBA" id="ARBA00004377"/>
    </source>
</evidence>
<evidence type="ECO:0000259" key="12">
    <source>
        <dbReference type="Pfam" id="PF26002"/>
    </source>
</evidence>
<evidence type="ECO:0000256" key="2">
    <source>
        <dbReference type="ARBA" id="ARBA00009477"/>
    </source>
</evidence>
<evidence type="ECO:0000259" key="11">
    <source>
        <dbReference type="Pfam" id="PF25994"/>
    </source>
</evidence>
<dbReference type="Pfam" id="PF26002">
    <property type="entry name" value="Beta-barrel_AprE"/>
    <property type="match status" value="1"/>
</dbReference>
<dbReference type="EMBL" id="JACIBX010000001">
    <property type="protein sequence ID" value="MBB3710662.1"/>
    <property type="molecule type" value="Genomic_DNA"/>
</dbReference>
<evidence type="ECO:0000256" key="10">
    <source>
        <dbReference type="SAM" id="Coils"/>
    </source>
</evidence>
<evidence type="ECO:0000313" key="14">
    <source>
        <dbReference type="Proteomes" id="UP000576152"/>
    </source>
</evidence>
<name>A0ABR6HJE1_9RHOB</name>
<evidence type="ECO:0000256" key="5">
    <source>
        <dbReference type="ARBA" id="ARBA00022519"/>
    </source>
</evidence>
<evidence type="ECO:0000256" key="3">
    <source>
        <dbReference type="ARBA" id="ARBA00022448"/>
    </source>
</evidence>
<gene>
    <name evidence="13" type="ORF">FHS00_000215</name>
</gene>
<dbReference type="SUPFAM" id="SSF111369">
    <property type="entry name" value="HlyD-like secretion proteins"/>
    <property type="match status" value="1"/>
</dbReference>
<keyword evidence="8 9" id="KW-0472">Membrane</keyword>
<evidence type="ECO:0000256" key="7">
    <source>
        <dbReference type="ARBA" id="ARBA00022989"/>
    </source>
</evidence>
<dbReference type="InterPro" id="IPR058781">
    <property type="entry name" value="HH_AprE-like"/>
</dbReference>
<evidence type="ECO:0000256" key="6">
    <source>
        <dbReference type="ARBA" id="ARBA00022692"/>
    </source>
</evidence>
<evidence type="ECO:0000256" key="4">
    <source>
        <dbReference type="ARBA" id="ARBA00022475"/>
    </source>
</evidence>
<comment type="caution">
    <text evidence="13">The sequence shown here is derived from an EMBL/GenBank/DDBJ whole genome shotgun (WGS) entry which is preliminary data.</text>
</comment>
<evidence type="ECO:0000256" key="9">
    <source>
        <dbReference type="RuleBase" id="RU365093"/>
    </source>
</evidence>
<keyword evidence="10" id="KW-0175">Coiled coil</keyword>
<dbReference type="InterPro" id="IPR058982">
    <property type="entry name" value="Beta-barrel_AprE"/>
</dbReference>
<dbReference type="PANTHER" id="PTHR30386">
    <property type="entry name" value="MEMBRANE FUSION SUBUNIT OF EMRAB-TOLC MULTIDRUG EFFLUX PUMP"/>
    <property type="match status" value="1"/>
</dbReference>
<keyword evidence="5 9" id="KW-0997">Cell inner membrane</keyword>
<dbReference type="Gene3D" id="2.40.30.170">
    <property type="match status" value="1"/>
</dbReference>
<keyword evidence="3 9" id="KW-0813">Transport</keyword>
<keyword evidence="6 9" id="KW-0812">Transmembrane</keyword>
<accession>A0ABR6HJE1</accession>
<sequence length="447" mass="49372">MNLPQTTTADAGEWFVEVPRSVRRHTVIALVLLVVTFGGFGAWAFGAPLAAAVIAQGSFVATGQNKIVQHLEGGIIDEILVAEGDRVEAGDLLLRLDSTQAVATERELQLRQLRLEATQARLLAEEERREELTFPRHLEAARADLAVADILDGQELTFRVSRAALENDLSLLERNVQALKIRASGYAAQLITHGGQLELLSAELADKAKLFERGLLRRPELMAIERAKLEAQGQIGRLEAEIAEIEEVILKHQDQIAQEVDRYREKALDELQAVEAELESIREQSRAAQSVRARADVVAPVSGTVVRLYFHTAGGVIESGRPILEILPVDEPLIIEVQIPRVEIDSVRRGQPATVQLTALNQRTTPVLDGEVFYVSADAISEGLGPEMREVYLARISLEPEQLERVPGFSPTPGMPAQIMIQTASRTFAQYITKPIKDSMTRAFRER</sequence>